<evidence type="ECO:0000313" key="2">
    <source>
        <dbReference type="Proteomes" id="UP000019132"/>
    </source>
</evidence>
<reference evidence="1" key="3">
    <citation type="submission" date="2015-02" db="UniProtKB">
        <authorList>
            <consortium name="EnsemblProtists"/>
        </authorList>
    </citation>
    <scope>IDENTIFICATION</scope>
    <source>
        <strain evidence="1">DAOM BR144</strain>
    </source>
</reference>
<organism evidence="1 2">
    <name type="scientific">Globisporangium ultimum (strain ATCC 200006 / CBS 805.95 / DAOM BR144)</name>
    <name type="common">Pythium ultimum</name>
    <dbReference type="NCBI Taxonomy" id="431595"/>
    <lineage>
        <taxon>Eukaryota</taxon>
        <taxon>Sar</taxon>
        <taxon>Stramenopiles</taxon>
        <taxon>Oomycota</taxon>
        <taxon>Peronosporomycetes</taxon>
        <taxon>Pythiales</taxon>
        <taxon>Pythiaceae</taxon>
        <taxon>Globisporangium</taxon>
    </lineage>
</organism>
<dbReference type="HOGENOM" id="CLU_080299_0_0_1"/>
<dbReference type="VEuPathDB" id="FungiDB:PYU1_G003972"/>
<dbReference type="Proteomes" id="UP000019132">
    <property type="component" value="Unassembled WGS sequence"/>
</dbReference>
<reference evidence="2" key="1">
    <citation type="journal article" date="2010" name="Genome Biol.">
        <title>Genome sequence of the necrotrophic plant pathogen Pythium ultimum reveals original pathogenicity mechanisms and effector repertoire.</title>
        <authorList>
            <person name="Levesque C.A."/>
            <person name="Brouwer H."/>
            <person name="Cano L."/>
            <person name="Hamilton J.P."/>
            <person name="Holt C."/>
            <person name="Huitema E."/>
            <person name="Raffaele S."/>
            <person name="Robideau G.P."/>
            <person name="Thines M."/>
            <person name="Win J."/>
            <person name="Zerillo M.M."/>
            <person name="Beakes G.W."/>
            <person name="Boore J.L."/>
            <person name="Busam D."/>
            <person name="Dumas B."/>
            <person name="Ferriera S."/>
            <person name="Fuerstenberg S.I."/>
            <person name="Gachon C.M."/>
            <person name="Gaulin E."/>
            <person name="Govers F."/>
            <person name="Grenville-Briggs L."/>
            <person name="Horner N."/>
            <person name="Hostetler J."/>
            <person name="Jiang R.H."/>
            <person name="Johnson J."/>
            <person name="Krajaejun T."/>
            <person name="Lin H."/>
            <person name="Meijer H.J."/>
            <person name="Moore B."/>
            <person name="Morris P."/>
            <person name="Phuntmart V."/>
            <person name="Puiu D."/>
            <person name="Shetty J."/>
            <person name="Stajich J.E."/>
            <person name="Tripathy S."/>
            <person name="Wawra S."/>
            <person name="van West P."/>
            <person name="Whitty B.R."/>
            <person name="Coutinho P.M."/>
            <person name="Henrissat B."/>
            <person name="Martin F."/>
            <person name="Thomas P.D."/>
            <person name="Tyler B.M."/>
            <person name="De Vries R.P."/>
            <person name="Kamoun S."/>
            <person name="Yandell M."/>
            <person name="Tisserat N."/>
            <person name="Buell C.R."/>
        </authorList>
    </citation>
    <scope>NUCLEOTIDE SEQUENCE</scope>
    <source>
        <strain evidence="2">DAOM:BR144</strain>
    </source>
</reference>
<dbReference type="OMA" id="WHESKMS"/>
<proteinExistence type="predicted"/>
<dbReference type="InParanoid" id="K3WG91"/>
<protein>
    <submittedName>
        <fullName evidence="1">Uncharacterized protein</fullName>
    </submittedName>
</protein>
<keyword evidence="2" id="KW-1185">Reference proteome</keyword>
<dbReference type="EnsemblProtists" id="PYU1_T003982">
    <property type="protein sequence ID" value="PYU1_T003982"/>
    <property type="gene ID" value="PYU1_G003972"/>
</dbReference>
<reference evidence="2" key="2">
    <citation type="submission" date="2010-04" db="EMBL/GenBank/DDBJ databases">
        <authorList>
            <person name="Buell R."/>
            <person name="Hamilton J."/>
            <person name="Hostetler J."/>
        </authorList>
    </citation>
    <scope>NUCLEOTIDE SEQUENCE [LARGE SCALE GENOMIC DNA]</scope>
    <source>
        <strain evidence="2">DAOM:BR144</strain>
    </source>
</reference>
<name>K3WG91_GLOUD</name>
<dbReference type="AlphaFoldDB" id="K3WG91"/>
<evidence type="ECO:0000313" key="1">
    <source>
        <dbReference type="EnsemblProtists" id="PYU1_T003982"/>
    </source>
</evidence>
<dbReference type="EMBL" id="GL376567">
    <property type="status" value="NOT_ANNOTATED_CDS"/>
    <property type="molecule type" value="Genomic_DNA"/>
</dbReference>
<accession>K3WG91</accession>
<sequence>MDASAAAAKATVVGTRIHWNNRAHDDLSPIPVERVLQQTRAFWERAATYADGIVIAVGLPQQAATQLHAAQADDLFLASVRDFLTRLQHETCNGVAVESASKDSNATTTRSRTVPVVVLPMLHWGSFVPAINAIISCAATQFPRASLLLLQSLEIEVDAAGVAFLKTHFELGTDLVVGAALPGHSFMPTSDELIELNGLTTPWNTLALWDLARLARVGFPLIGDGLKIDGATSCAGVEEVTTIAMYQQLYPSASRAQVIQVPGIAWQVDNFESEERRIWQDKKMASKLQRAETQMTHFHVAPGKVYHKQTKPGA</sequence>
<dbReference type="eggNOG" id="ENOG502QTBH">
    <property type="taxonomic scope" value="Eukaryota"/>
</dbReference>